<dbReference type="InterPro" id="IPR026021">
    <property type="entry name" value="YdjA-like"/>
</dbReference>
<evidence type="ECO:0000256" key="2">
    <source>
        <dbReference type="ARBA" id="ARBA00007118"/>
    </source>
</evidence>
<accession>A0A378MII2</accession>
<sequence length="192" mass="21713">MTETTKAILARRSIKRASSAPIERAKIDLLLEQAAYAPFHSKQEPWNAYIIGSKSGKEKLLQAIGKSIEATQGDTIAAEKKQELLEKNKQKLEKPPYLIIITAKQVEEEKKDFEAIAAVSAFIQNFQLLAWEAGVGMIWRTNKFIFDKAFARALDIPDENKVIGILYLSVLEDNVPEVKKRSPIEEWVTEIE</sequence>
<keyword evidence="3" id="KW-0285">Flavoprotein</keyword>
<keyword evidence="4" id="KW-0288">FMN</keyword>
<dbReference type="InterPro" id="IPR029479">
    <property type="entry name" value="Nitroreductase"/>
</dbReference>
<evidence type="ECO:0000256" key="7">
    <source>
        <dbReference type="ARBA" id="ARBA00023027"/>
    </source>
</evidence>
<dbReference type="PANTHER" id="PTHR43821:SF1">
    <property type="entry name" value="NAD(P)H NITROREDUCTASE YDJA-RELATED"/>
    <property type="match status" value="1"/>
</dbReference>
<organism evidence="9 10">
    <name type="scientific">Listeria grayi</name>
    <name type="common">Listeria murrayi</name>
    <dbReference type="NCBI Taxonomy" id="1641"/>
    <lineage>
        <taxon>Bacteria</taxon>
        <taxon>Bacillati</taxon>
        <taxon>Bacillota</taxon>
        <taxon>Bacilli</taxon>
        <taxon>Bacillales</taxon>
        <taxon>Listeriaceae</taxon>
        <taxon>Listeria</taxon>
    </lineage>
</organism>
<gene>
    <name evidence="9" type="primary">ydjA</name>
    <name evidence="9" type="ORF">NCTC10815_02708</name>
</gene>
<keyword evidence="5" id="KW-0521">NADP</keyword>
<keyword evidence="7" id="KW-0520">NAD</keyword>
<protein>
    <submittedName>
        <fullName evidence="9">NAD(P)H nitroreductase ydjA</fullName>
        <ecNumber evidence="9">1.-.-.-</ecNumber>
    </submittedName>
</protein>
<dbReference type="CDD" id="cd02135">
    <property type="entry name" value="YdjA-like"/>
    <property type="match status" value="1"/>
</dbReference>
<evidence type="ECO:0000313" key="10">
    <source>
        <dbReference type="Proteomes" id="UP000254879"/>
    </source>
</evidence>
<dbReference type="Pfam" id="PF00881">
    <property type="entry name" value="Nitroreductase"/>
    <property type="match status" value="1"/>
</dbReference>
<keyword evidence="6 9" id="KW-0560">Oxidoreductase</keyword>
<evidence type="ECO:0000256" key="1">
    <source>
        <dbReference type="ARBA" id="ARBA00001917"/>
    </source>
</evidence>
<dbReference type="GO" id="GO:0016491">
    <property type="term" value="F:oxidoreductase activity"/>
    <property type="evidence" value="ECO:0007669"/>
    <property type="project" value="UniProtKB-KW"/>
</dbReference>
<name>A0A378MII2_LISGR</name>
<feature type="domain" description="Nitroreductase" evidence="8">
    <location>
        <begin position="8"/>
        <end position="167"/>
    </location>
</feature>
<comment type="cofactor">
    <cofactor evidence="1">
        <name>FMN</name>
        <dbReference type="ChEBI" id="CHEBI:58210"/>
    </cofactor>
</comment>
<dbReference type="RefSeq" id="WP_115346276.1">
    <property type="nucleotide sequence ID" value="NZ_JAASVE010000006.1"/>
</dbReference>
<evidence type="ECO:0000259" key="8">
    <source>
        <dbReference type="Pfam" id="PF00881"/>
    </source>
</evidence>
<dbReference type="EMBL" id="UGPG01000001">
    <property type="protein sequence ID" value="STY45333.1"/>
    <property type="molecule type" value="Genomic_DNA"/>
</dbReference>
<proteinExistence type="inferred from homology"/>
<evidence type="ECO:0000313" key="9">
    <source>
        <dbReference type="EMBL" id="STY45333.1"/>
    </source>
</evidence>
<evidence type="ECO:0000256" key="6">
    <source>
        <dbReference type="ARBA" id="ARBA00023002"/>
    </source>
</evidence>
<dbReference type="InterPro" id="IPR000415">
    <property type="entry name" value="Nitroreductase-like"/>
</dbReference>
<dbReference type="SUPFAM" id="SSF55469">
    <property type="entry name" value="FMN-dependent nitroreductase-like"/>
    <property type="match status" value="1"/>
</dbReference>
<comment type="similarity">
    <text evidence="2">Belongs to the nitroreductase family.</text>
</comment>
<dbReference type="PANTHER" id="PTHR43821">
    <property type="entry name" value="NAD(P)H NITROREDUCTASE YDJA-RELATED"/>
    <property type="match status" value="1"/>
</dbReference>
<evidence type="ECO:0000256" key="5">
    <source>
        <dbReference type="ARBA" id="ARBA00022857"/>
    </source>
</evidence>
<evidence type="ECO:0000256" key="4">
    <source>
        <dbReference type="ARBA" id="ARBA00022643"/>
    </source>
</evidence>
<dbReference type="AlphaFoldDB" id="A0A378MII2"/>
<dbReference type="InterPro" id="IPR052530">
    <property type="entry name" value="NAD(P)H_nitroreductase"/>
</dbReference>
<reference evidence="9 10" key="1">
    <citation type="submission" date="2018-06" db="EMBL/GenBank/DDBJ databases">
        <authorList>
            <consortium name="Pathogen Informatics"/>
            <person name="Doyle S."/>
        </authorList>
    </citation>
    <scope>NUCLEOTIDE SEQUENCE [LARGE SCALE GENOMIC DNA]</scope>
    <source>
        <strain evidence="10">NCTC 10815</strain>
    </source>
</reference>
<evidence type="ECO:0000256" key="3">
    <source>
        <dbReference type="ARBA" id="ARBA00022630"/>
    </source>
</evidence>
<dbReference type="Gene3D" id="3.40.109.10">
    <property type="entry name" value="NADH Oxidase"/>
    <property type="match status" value="1"/>
</dbReference>
<dbReference type="Proteomes" id="UP000254879">
    <property type="component" value="Unassembled WGS sequence"/>
</dbReference>
<dbReference type="EC" id="1.-.-.-" evidence="9"/>